<protein>
    <submittedName>
        <fullName evidence="1">Uncharacterized protein</fullName>
    </submittedName>
</protein>
<accession>A0A179BNF1</accession>
<dbReference type="AlphaFoldDB" id="A0A179BNF1"/>
<proteinExistence type="predicted"/>
<evidence type="ECO:0000313" key="1">
    <source>
        <dbReference type="EMBL" id="OAP92919.1"/>
    </source>
</evidence>
<gene>
    <name evidence="1" type="ORF">A4U53_25505</name>
</gene>
<sequence length="256" mass="28378">MIRSSSRSNILKHAVRSDAEKARICAANNADLYQAMFRAHGLPDQRTSAFWSSDAIAPPYYSNMTTLDPDATEEQLIEISRLTDRLGRRPGFKDGFSRLDLVNKGFQLLFSASWIWAEPHRLSARMPQDWARIRDPAALDRWEHSWKESGSPTDANVFTPALLSDPNMHIYGRWAGDGFDAGCIVNRSPQAVGISNIFNLTGSPQAFRDVISLATIAFSPDVPLVGYDSGAALNEMTKLGFKSVGKLRIWLSDDGS</sequence>
<name>A0A179BNF1_RHILE</name>
<reference evidence="1" key="1">
    <citation type="submission" date="2016-04" db="EMBL/GenBank/DDBJ databases">
        <title>Fast-growing isolate from the root nodules of Vavilovia formosa.</title>
        <authorList>
            <person name="Kimeklis A."/>
            <person name="Safronova V."/>
            <person name="Belimov A."/>
            <person name="Andronov E."/>
        </authorList>
    </citation>
    <scope>NUCLEOTIDE SEQUENCE [LARGE SCALE GENOMIC DNA]</scope>
    <source>
        <strain evidence="1">Vaf-46</strain>
    </source>
</reference>
<dbReference type="EMBL" id="LWBS01000305">
    <property type="protein sequence ID" value="OAP92919.1"/>
    <property type="molecule type" value="Genomic_DNA"/>
</dbReference>
<comment type="caution">
    <text evidence="1">The sequence shown here is derived from an EMBL/GenBank/DDBJ whole genome shotgun (WGS) entry which is preliminary data.</text>
</comment>
<organism evidence="1">
    <name type="scientific">Rhizobium leguminosarum</name>
    <dbReference type="NCBI Taxonomy" id="384"/>
    <lineage>
        <taxon>Bacteria</taxon>
        <taxon>Pseudomonadati</taxon>
        <taxon>Pseudomonadota</taxon>
        <taxon>Alphaproteobacteria</taxon>
        <taxon>Hyphomicrobiales</taxon>
        <taxon>Rhizobiaceae</taxon>
        <taxon>Rhizobium/Agrobacterium group</taxon>
        <taxon>Rhizobium</taxon>
    </lineage>
</organism>